<keyword evidence="9 13" id="KW-0472">Membrane</keyword>
<dbReference type="Pfam" id="PF13396">
    <property type="entry name" value="PLDc_N"/>
    <property type="match status" value="1"/>
</dbReference>
<evidence type="ECO:0000259" key="14">
    <source>
        <dbReference type="PROSITE" id="PS50035"/>
    </source>
</evidence>
<dbReference type="NCBIfam" id="TIGR04265">
    <property type="entry name" value="bac_cardiolipin"/>
    <property type="match status" value="1"/>
</dbReference>
<proteinExistence type="predicted"/>
<reference evidence="15 16" key="1">
    <citation type="submission" date="2019-01" db="EMBL/GenBank/DDBJ databases">
        <title>Genome sequencing of strain FW100M-8.</title>
        <authorList>
            <person name="Heo J."/>
            <person name="Kim S.-J."/>
            <person name="Kim J.-S."/>
            <person name="Hong S.-B."/>
            <person name="Kwon S.-W."/>
        </authorList>
    </citation>
    <scope>NUCLEOTIDE SEQUENCE [LARGE SCALE GENOMIC DNA]</scope>
    <source>
        <strain evidence="15 16">FW100M-8</strain>
    </source>
</reference>
<dbReference type="PANTHER" id="PTHR21248">
    <property type="entry name" value="CARDIOLIPIN SYNTHASE"/>
    <property type="match status" value="1"/>
</dbReference>
<dbReference type="GO" id="GO:0005886">
    <property type="term" value="C:plasma membrane"/>
    <property type="evidence" value="ECO:0007669"/>
    <property type="project" value="UniProtKB-SubCell"/>
</dbReference>
<name>A0A4P6FA67_9MICO</name>
<evidence type="ECO:0000256" key="1">
    <source>
        <dbReference type="ARBA" id="ARBA00004651"/>
    </source>
</evidence>
<evidence type="ECO:0000256" key="2">
    <source>
        <dbReference type="ARBA" id="ARBA00022475"/>
    </source>
</evidence>
<evidence type="ECO:0000256" key="11">
    <source>
        <dbReference type="ARBA" id="ARBA00023264"/>
    </source>
</evidence>
<dbReference type="EMBL" id="CP035491">
    <property type="protein sequence ID" value="QAY73090.1"/>
    <property type="molecule type" value="Genomic_DNA"/>
</dbReference>
<keyword evidence="16" id="KW-1185">Reference proteome</keyword>
<sequence>MRLTGEQWTIIVAAVILIIDLVVRIVAVIVVPRNRRPTAGMAWLLAIFFVPFLGILFFLLIGSPKLPKARRTKQAEVNAYIKDSTHGVERVSDSSAWPSWFAGVVRMNRNLGAMPLIGSNSGRLIGDYQGSLDAMTEAISSAQRYVHVEFYIFALDRTTAPFFDALEAAVARGVKVRVLLDHIASVRVKGYKKTIRRLTKMGAAWHLMLPVQPFKGKYQRPDLRNHRKILVVDGEVAFMGSQNIIDRSYNKKSNLKRGLKWKELVVKLEGPIVSGLDAIFATDWFLETGEPPRRELLPAPFEQAGSEQNLDCQVVPSGPGFSNENNLKLFLSLLYAAKQQIIITSPYFVPDESMLYAISGAVQRGVHVELFVSEIGDQALVYHAQRSYYEALLRAGVKIYLYKAPYILHSKHFSIDEDVAVIGSSNMDIRSFELNMEVSLLVRGASFVKSMREVEAGYRADSRELTLEEWDDQPLLSTVLDNLARLTSALQ</sequence>
<dbReference type="KEGG" id="agf:ET445_06740"/>
<evidence type="ECO:0000313" key="16">
    <source>
        <dbReference type="Proteomes" id="UP000291259"/>
    </source>
</evidence>
<accession>A0A4P6FA67</accession>
<dbReference type="InterPro" id="IPR001736">
    <property type="entry name" value="PLipase_D/transphosphatidylase"/>
</dbReference>
<dbReference type="Pfam" id="PF13091">
    <property type="entry name" value="PLDc_2"/>
    <property type="match status" value="2"/>
</dbReference>
<feature type="domain" description="PLD phosphodiesterase" evidence="14">
    <location>
        <begin position="221"/>
        <end position="248"/>
    </location>
</feature>
<dbReference type="SMART" id="SM00155">
    <property type="entry name" value="PLDc"/>
    <property type="match status" value="2"/>
</dbReference>
<comment type="subcellular location">
    <subcellularLocation>
        <location evidence="1">Cell membrane</location>
        <topology evidence="1">Multi-pass membrane protein</topology>
    </subcellularLocation>
</comment>
<keyword evidence="4" id="KW-0808">Transferase</keyword>
<keyword evidence="8" id="KW-0443">Lipid metabolism</keyword>
<evidence type="ECO:0000256" key="9">
    <source>
        <dbReference type="ARBA" id="ARBA00023136"/>
    </source>
</evidence>
<keyword evidence="3" id="KW-0444">Lipid biosynthesis</keyword>
<feature type="transmembrane region" description="Helical" evidence="13">
    <location>
        <begin position="42"/>
        <end position="61"/>
    </location>
</feature>
<evidence type="ECO:0000256" key="8">
    <source>
        <dbReference type="ARBA" id="ARBA00023098"/>
    </source>
</evidence>
<evidence type="ECO:0000256" key="10">
    <source>
        <dbReference type="ARBA" id="ARBA00023209"/>
    </source>
</evidence>
<keyword evidence="5 13" id="KW-0812">Transmembrane</keyword>
<dbReference type="SUPFAM" id="SSF56024">
    <property type="entry name" value="Phospholipase D/nuclease"/>
    <property type="match status" value="2"/>
</dbReference>
<dbReference type="CDD" id="cd09158">
    <property type="entry name" value="PLDc_EcCLS_like_2"/>
    <property type="match status" value="1"/>
</dbReference>
<dbReference type="RefSeq" id="WP_129190007.1">
    <property type="nucleotide sequence ID" value="NZ_CP035491.1"/>
</dbReference>
<evidence type="ECO:0000256" key="13">
    <source>
        <dbReference type="SAM" id="Phobius"/>
    </source>
</evidence>
<keyword evidence="7 13" id="KW-1133">Transmembrane helix</keyword>
<feature type="transmembrane region" description="Helical" evidence="13">
    <location>
        <begin position="7"/>
        <end position="30"/>
    </location>
</feature>
<gene>
    <name evidence="15" type="primary">cls</name>
    <name evidence="15" type="ORF">ET445_06740</name>
</gene>
<dbReference type="OrthoDB" id="9762009at2"/>
<organism evidence="15 16">
    <name type="scientific">Agromyces protaetiae</name>
    <dbReference type="NCBI Taxonomy" id="2509455"/>
    <lineage>
        <taxon>Bacteria</taxon>
        <taxon>Bacillati</taxon>
        <taxon>Actinomycetota</taxon>
        <taxon>Actinomycetes</taxon>
        <taxon>Micrococcales</taxon>
        <taxon>Microbacteriaceae</taxon>
        <taxon>Agromyces</taxon>
    </lineage>
</organism>
<dbReference type="Gene3D" id="3.30.870.10">
    <property type="entry name" value="Endonuclease Chain A"/>
    <property type="match status" value="2"/>
</dbReference>
<evidence type="ECO:0000256" key="12">
    <source>
        <dbReference type="NCBIfam" id="TIGR04265"/>
    </source>
</evidence>
<dbReference type="PROSITE" id="PS50035">
    <property type="entry name" value="PLD"/>
    <property type="match status" value="2"/>
</dbReference>
<dbReference type="AlphaFoldDB" id="A0A4P6FA67"/>
<dbReference type="EC" id="2.7.8.-" evidence="12"/>
<evidence type="ECO:0000256" key="5">
    <source>
        <dbReference type="ARBA" id="ARBA00022692"/>
    </source>
</evidence>
<dbReference type="GO" id="GO:0032049">
    <property type="term" value="P:cardiolipin biosynthetic process"/>
    <property type="evidence" value="ECO:0007669"/>
    <property type="project" value="UniProtKB-UniRule"/>
</dbReference>
<dbReference type="InterPro" id="IPR025202">
    <property type="entry name" value="PLD-like_dom"/>
</dbReference>
<dbReference type="PANTHER" id="PTHR21248:SF22">
    <property type="entry name" value="PHOSPHOLIPASE D"/>
    <property type="match status" value="1"/>
</dbReference>
<keyword evidence="11" id="KW-1208">Phospholipid metabolism</keyword>
<feature type="domain" description="PLD phosphodiesterase" evidence="14">
    <location>
        <begin position="404"/>
        <end position="431"/>
    </location>
</feature>
<evidence type="ECO:0000256" key="3">
    <source>
        <dbReference type="ARBA" id="ARBA00022516"/>
    </source>
</evidence>
<keyword evidence="10" id="KW-0594">Phospholipid biosynthesis</keyword>
<dbReference type="Proteomes" id="UP000291259">
    <property type="component" value="Chromosome"/>
</dbReference>
<evidence type="ECO:0000256" key="4">
    <source>
        <dbReference type="ARBA" id="ARBA00022679"/>
    </source>
</evidence>
<keyword evidence="2" id="KW-1003">Cell membrane</keyword>
<keyword evidence="6" id="KW-0677">Repeat</keyword>
<evidence type="ECO:0000313" key="15">
    <source>
        <dbReference type="EMBL" id="QAY73090.1"/>
    </source>
</evidence>
<evidence type="ECO:0000256" key="7">
    <source>
        <dbReference type="ARBA" id="ARBA00022989"/>
    </source>
</evidence>
<dbReference type="InterPro" id="IPR027379">
    <property type="entry name" value="CLS_N"/>
</dbReference>
<evidence type="ECO:0000256" key="6">
    <source>
        <dbReference type="ARBA" id="ARBA00022737"/>
    </source>
</evidence>
<dbReference type="InterPro" id="IPR022924">
    <property type="entry name" value="Cardiolipin_synthase"/>
</dbReference>
<protein>
    <recommendedName>
        <fullName evidence="12">Cardiolipin synthase</fullName>
        <ecNumber evidence="12">2.7.8.-</ecNumber>
    </recommendedName>
</protein>
<dbReference type="GO" id="GO:0008808">
    <property type="term" value="F:cardiolipin synthase activity"/>
    <property type="evidence" value="ECO:0007669"/>
    <property type="project" value="UniProtKB-UniRule"/>
</dbReference>